<keyword evidence="2" id="KW-0732">Signal</keyword>
<gene>
    <name evidence="3" type="ORF">AB1207_17170</name>
</gene>
<accession>A0ABV3PAF2</accession>
<comment type="caution">
    <text evidence="3">The sequence shown here is derived from an EMBL/GenBank/DDBJ whole genome shotgun (WGS) entry which is preliminary data.</text>
</comment>
<feature type="transmembrane region" description="Helical" evidence="1">
    <location>
        <begin position="33"/>
        <end position="52"/>
    </location>
</feature>
<name>A0ABV3PAF2_9ACTN</name>
<keyword evidence="4" id="KW-1185">Reference proteome</keyword>
<feature type="transmembrane region" description="Helical" evidence="1">
    <location>
        <begin position="78"/>
        <end position="94"/>
    </location>
</feature>
<keyword evidence="1" id="KW-1133">Transmembrane helix</keyword>
<evidence type="ECO:0000256" key="2">
    <source>
        <dbReference type="SAM" id="SignalP"/>
    </source>
</evidence>
<evidence type="ECO:0008006" key="5">
    <source>
        <dbReference type="Google" id="ProtNLM"/>
    </source>
</evidence>
<evidence type="ECO:0000313" key="4">
    <source>
        <dbReference type="Proteomes" id="UP001555826"/>
    </source>
</evidence>
<sequence>MPRWFLVVSAIAGLGFAVPTVQAVATGDVRTAVVSVIVTGFFCWPLVTWLRYRRDPADSTGPDGLPPEDLTARGARRWLVPVALLVVVAVLGLVPRWSGSLVPLWALVLAAVTVLRLRTGGDEVHFTDDALVVRPRTGVEKRYPWADVLELSWSAPHWLMSGSGPVARISGSAYDTPGPTSPGQLAAVLLAGHDDRLWGRRQVRRVAARHGIPFTDDLVNLVSSGRRPARLPGEHS</sequence>
<protein>
    <recommendedName>
        <fullName evidence="5">PH (Pleckstrin Homology) domain-containing protein</fullName>
    </recommendedName>
</protein>
<evidence type="ECO:0000256" key="1">
    <source>
        <dbReference type="SAM" id="Phobius"/>
    </source>
</evidence>
<feature type="signal peptide" evidence="2">
    <location>
        <begin position="1"/>
        <end position="23"/>
    </location>
</feature>
<evidence type="ECO:0000313" key="3">
    <source>
        <dbReference type="EMBL" id="MEW9266485.1"/>
    </source>
</evidence>
<reference evidence="3 4" key="1">
    <citation type="submission" date="2024-07" db="EMBL/GenBank/DDBJ databases">
        <authorList>
            <person name="Thanompreechachai J."/>
            <person name="Duangmal K."/>
        </authorList>
    </citation>
    <scope>NUCLEOTIDE SEQUENCE [LARGE SCALE GENOMIC DNA]</scope>
    <source>
        <strain evidence="3 4">KCTC 19886</strain>
    </source>
</reference>
<keyword evidence="1" id="KW-0812">Transmembrane</keyword>
<dbReference type="EMBL" id="JBFNQN010000012">
    <property type="protein sequence ID" value="MEW9266485.1"/>
    <property type="molecule type" value="Genomic_DNA"/>
</dbReference>
<feature type="chain" id="PRO_5046278493" description="PH (Pleckstrin Homology) domain-containing protein" evidence="2">
    <location>
        <begin position="24"/>
        <end position="236"/>
    </location>
</feature>
<dbReference type="Proteomes" id="UP001555826">
    <property type="component" value="Unassembled WGS sequence"/>
</dbReference>
<dbReference type="RefSeq" id="WP_367639623.1">
    <property type="nucleotide sequence ID" value="NZ_JBFNQN010000012.1"/>
</dbReference>
<proteinExistence type="predicted"/>
<organism evidence="3 4">
    <name type="scientific">Kineococcus endophyticus</name>
    <dbReference type="NCBI Taxonomy" id="1181883"/>
    <lineage>
        <taxon>Bacteria</taxon>
        <taxon>Bacillati</taxon>
        <taxon>Actinomycetota</taxon>
        <taxon>Actinomycetes</taxon>
        <taxon>Kineosporiales</taxon>
        <taxon>Kineosporiaceae</taxon>
        <taxon>Kineococcus</taxon>
    </lineage>
</organism>
<keyword evidence="1" id="KW-0472">Membrane</keyword>